<dbReference type="PANTHER" id="PTHR47040:SF3">
    <property type="entry name" value="PEPTIDASE S26 DOMAIN-CONTAINING PROTEIN"/>
    <property type="match status" value="1"/>
</dbReference>
<evidence type="ECO:0000313" key="1">
    <source>
        <dbReference type="EMBL" id="KAF3575268.1"/>
    </source>
</evidence>
<dbReference type="CDD" id="cd06530">
    <property type="entry name" value="S26_SPase_I"/>
    <property type="match status" value="1"/>
</dbReference>
<dbReference type="GO" id="GO:0004252">
    <property type="term" value="F:serine-type endopeptidase activity"/>
    <property type="evidence" value="ECO:0007669"/>
    <property type="project" value="InterPro"/>
</dbReference>
<gene>
    <name evidence="1" type="ORF">F2Q69_00058272</name>
</gene>
<dbReference type="InterPro" id="IPR053307">
    <property type="entry name" value="Mitochondrial_IM_protease"/>
</dbReference>
<comment type="caution">
    <text evidence="1">The sequence shown here is derived from an EMBL/GenBank/DDBJ whole genome shotgun (WGS) entry which is preliminary data.</text>
</comment>
<accession>A0A8S9RPC9</accession>
<proteinExistence type="predicted"/>
<organism evidence="1 2">
    <name type="scientific">Brassica cretica</name>
    <name type="common">Mustard</name>
    <dbReference type="NCBI Taxonomy" id="69181"/>
    <lineage>
        <taxon>Eukaryota</taxon>
        <taxon>Viridiplantae</taxon>
        <taxon>Streptophyta</taxon>
        <taxon>Embryophyta</taxon>
        <taxon>Tracheophyta</taxon>
        <taxon>Spermatophyta</taxon>
        <taxon>Magnoliopsida</taxon>
        <taxon>eudicotyledons</taxon>
        <taxon>Gunneridae</taxon>
        <taxon>Pentapetalae</taxon>
        <taxon>rosids</taxon>
        <taxon>malvids</taxon>
        <taxon>Brassicales</taxon>
        <taxon>Brassicaceae</taxon>
        <taxon>Brassiceae</taxon>
        <taxon>Brassica</taxon>
    </lineage>
</organism>
<sequence>MAYISNWVRYMVHTSWSTLSLSASRFLSLSLALCLPWLWLQAGNHTQGRVIDREFISVVMKNLLYGRITYLHSVKGEGMAPTMGSHDNTLLVRKLPDVDTRVRFLRPSGCLVFCLSGYVSVGDAVVLKDPNETLKYLVRRLAALQGSEMVSSDEKDKPFVLKKDQCWVFAENKEMKSKEAYDSRSFGPVSLADIVGRAIYCMRTAVDHGPVSNSEFFMQEDSPILAVELDVDELAKDHKACHWSRYVCGKMLRKRHALSDNDLNSDLITALLTDRFADMTNAEFKARSIGLNTSSLRFNRDERPVCDASYSVTWTSKKDTVERHDEPEDELQAEPEIVSKYEEHESDFDSEHGHVTAILEPESELQLDSYEEEEEDVTLDVLLDDDESLDEEVDGAEEEEDLSTLKLMERKGIAKSRGTVI</sequence>
<protein>
    <recommendedName>
        <fullName evidence="3">Peptidase S26 domain-containing protein</fullName>
    </recommendedName>
</protein>
<reference evidence="1" key="1">
    <citation type="submission" date="2019-12" db="EMBL/GenBank/DDBJ databases">
        <title>Genome sequencing and annotation of Brassica cretica.</title>
        <authorList>
            <person name="Studholme D.J."/>
            <person name="Sarris P."/>
        </authorList>
    </citation>
    <scope>NUCLEOTIDE SEQUENCE</scope>
    <source>
        <strain evidence="1">PFS-109/04</strain>
        <tissue evidence="1">Leaf</tissue>
    </source>
</reference>
<name>A0A8S9RPC9_BRACR</name>
<dbReference type="PANTHER" id="PTHR47040">
    <property type="entry name" value="OSJNBA0068L06.9 PROTEIN"/>
    <property type="match status" value="1"/>
</dbReference>
<dbReference type="EMBL" id="QGKX02000095">
    <property type="protein sequence ID" value="KAF3575268.1"/>
    <property type="molecule type" value="Genomic_DNA"/>
</dbReference>
<evidence type="ECO:0008006" key="3">
    <source>
        <dbReference type="Google" id="ProtNLM"/>
    </source>
</evidence>
<dbReference type="SUPFAM" id="SSF51306">
    <property type="entry name" value="LexA/Signal peptidase"/>
    <property type="match status" value="1"/>
</dbReference>
<dbReference type="AlphaFoldDB" id="A0A8S9RPC9"/>
<evidence type="ECO:0000313" key="2">
    <source>
        <dbReference type="Proteomes" id="UP000712600"/>
    </source>
</evidence>
<dbReference type="GO" id="GO:0006465">
    <property type="term" value="P:signal peptide processing"/>
    <property type="evidence" value="ECO:0007669"/>
    <property type="project" value="InterPro"/>
</dbReference>
<dbReference type="InterPro" id="IPR019533">
    <property type="entry name" value="Peptidase_S26"/>
</dbReference>
<dbReference type="Proteomes" id="UP000712600">
    <property type="component" value="Unassembled WGS sequence"/>
</dbReference>
<dbReference type="InterPro" id="IPR036286">
    <property type="entry name" value="LexA/Signal_pep-like_sf"/>
</dbReference>
<dbReference type="Gene3D" id="2.10.109.10">
    <property type="entry name" value="Umud Fragment, subunit A"/>
    <property type="match status" value="1"/>
</dbReference>